<name>A0A1V6PNX5_9EURO</name>
<dbReference type="Gene3D" id="3.40.50.10540">
    <property type="entry name" value="Crotonobetainyl-coa:carnitine coa-transferase, domain 1"/>
    <property type="match status" value="1"/>
</dbReference>
<dbReference type="InterPro" id="IPR052985">
    <property type="entry name" value="CoA-trans_III_biosynth/detox"/>
</dbReference>
<evidence type="ECO:0000256" key="2">
    <source>
        <dbReference type="SAM" id="MobiDB-lite"/>
    </source>
</evidence>
<organism evidence="3 4">
    <name type="scientific">Penicillium antarcticum</name>
    <dbReference type="NCBI Taxonomy" id="416450"/>
    <lineage>
        <taxon>Eukaryota</taxon>
        <taxon>Fungi</taxon>
        <taxon>Dikarya</taxon>
        <taxon>Ascomycota</taxon>
        <taxon>Pezizomycotina</taxon>
        <taxon>Eurotiomycetes</taxon>
        <taxon>Eurotiomycetidae</taxon>
        <taxon>Eurotiales</taxon>
        <taxon>Aspergillaceae</taxon>
        <taxon>Penicillium</taxon>
    </lineage>
</organism>
<dbReference type="Proteomes" id="UP000191672">
    <property type="component" value="Unassembled WGS sequence"/>
</dbReference>
<dbReference type="PANTHER" id="PTHR48229">
    <property type="entry name" value="CAIB/BAIF FAMILY ENZYME (AFU_ORTHOLOGUE AFUA_1G05360)-RELATED"/>
    <property type="match status" value="1"/>
</dbReference>
<dbReference type="STRING" id="416450.A0A1V6PNX5"/>
<comment type="similarity">
    <text evidence="1">Belongs to the CoA-transferase III family.</text>
</comment>
<protein>
    <submittedName>
        <fullName evidence="3">Uncharacterized protein</fullName>
    </submittedName>
</protein>
<evidence type="ECO:0000256" key="1">
    <source>
        <dbReference type="ARBA" id="ARBA00008383"/>
    </source>
</evidence>
<proteinExistence type="inferred from homology"/>
<gene>
    <name evidence="3" type="ORF">PENANT_c085G11450</name>
</gene>
<comment type="caution">
    <text evidence="3">The sequence shown here is derived from an EMBL/GenBank/DDBJ whole genome shotgun (WGS) entry which is preliminary data.</text>
</comment>
<dbReference type="InterPro" id="IPR003673">
    <property type="entry name" value="CoA-Trfase_fam_III"/>
</dbReference>
<dbReference type="Pfam" id="PF02515">
    <property type="entry name" value="CoA_transf_3"/>
    <property type="match status" value="2"/>
</dbReference>
<dbReference type="EMBL" id="MDYN01000085">
    <property type="protein sequence ID" value="OQD78740.1"/>
    <property type="molecule type" value="Genomic_DNA"/>
</dbReference>
<dbReference type="PANTHER" id="PTHR48229:SF1">
    <property type="entry name" value="ALPHA METHYLACYL-COA RACEMASE-RELATED"/>
    <property type="match status" value="1"/>
</dbReference>
<feature type="region of interest" description="Disordered" evidence="2">
    <location>
        <begin position="1"/>
        <end position="26"/>
    </location>
</feature>
<sequence>MTHIAPSPEIYGPGSFTDESPLPVPDDARRIVNMPAQATPGFTQDSYKWESVIFDGTADPIVPGPLKSPAMAAALHGMCGVVANETIQDHDNKTNQAQAQIITHHASLWLGTVDFVKWNRIDMAELGKSDAWGLVSLHGSLNAYPVLQAIGLDPVSPCFSSQEAYDLISKHVQQFSADELEMKIIKIGLCGNIVYTPKGRWETEMSKQLSRHPLVNYKPQIHAIPTLPPPPTAVPKVAWDKRPLAGVEVVELVRIIAGPTIGTTLAAFGADVIRSLQLTLNAGIRTIDIDLTKNGDREHLMRLIRDADVFVQGYRPGVIGKNGLSLSHLLEMTGNRGKGIVYVEENCYGPNGNKLEMLGQVHLTSQQNQWGAPMAPASFLLCLFLT</sequence>
<keyword evidence="4" id="KW-1185">Reference proteome</keyword>
<evidence type="ECO:0000313" key="4">
    <source>
        <dbReference type="Proteomes" id="UP000191672"/>
    </source>
</evidence>
<dbReference type="SUPFAM" id="SSF89796">
    <property type="entry name" value="CoA-transferase family III (CaiB/BaiF)"/>
    <property type="match status" value="2"/>
</dbReference>
<dbReference type="InterPro" id="IPR023606">
    <property type="entry name" value="CoA-Trfase_III_dom_1_sf"/>
</dbReference>
<accession>A0A1V6PNX5</accession>
<reference evidence="4" key="1">
    <citation type="journal article" date="2017" name="Nat. Microbiol.">
        <title>Global analysis of biosynthetic gene clusters reveals vast potential of secondary metabolite production in Penicillium species.</title>
        <authorList>
            <person name="Nielsen J.C."/>
            <person name="Grijseels S."/>
            <person name="Prigent S."/>
            <person name="Ji B."/>
            <person name="Dainat J."/>
            <person name="Nielsen K.F."/>
            <person name="Frisvad J.C."/>
            <person name="Workman M."/>
            <person name="Nielsen J."/>
        </authorList>
    </citation>
    <scope>NUCLEOTIDE SEQUENCE [LARGE SCALE GENOMIC DNA]</scope>
    <source>
        <strain evidence="4">IBT 31811</strain>
    </source>
</reference>
<dbReference type="GO" id="GO:0003824">
    <property type="term" value="F:catalytic activity"/>
    <property type="evidence" value="ECO:0007669"/>
    <property type="project" value="InterPro"/>
</dbReference>
<evidence type="ECO:0000313" key="3">
    <source>
        <dbReference type="EMBL" id="OQD78740.1"/>
    </source>
</evidence>
<dbReference type="AlphaFoldDB" id="A0A1V6PNX5"/>